<sequence length="77" mass="9040">MSVRDISLLLTESRLSKYWDKRISLFFALNRLSHSIEFHDRIPSDQGATHIEKLLPIYEDNGSGYCIQLDKISMNRR</sequence>
<organism evidence="1 2">
    <name type="scientific">Xenorhabdus littoralis</name>
    <dbReference type="NCBI Taxonomy" id="2582835"/>
    <lineage>
        <taxon>Bacteria</taxon>
        <taxon>Pseudomonadati</taxon>
        <taxon>Pseudomonadota</taxon>
        <taxon>Gammaproteobacteria</taxon>
        <taxon>Enterobacterales</taxon>
        <taxon>Morganellaceae</taxon>
        <taxon>Xenorhabdus</taxon>
    </lineage>
</organism>
<proteinExistence type="predicted"/>
<reference evidence="2" key="1">
    <citation type="journal article" date="2024" name="Toxins">
        <title>Genome Sequence Analysis of Native Xenorhabdus Strains Isolated from Entomopathogenic Nematodes in Argentina.</title>
        <authorList>
            <person name="Palma L."/>
            <person name="Frizzo L."/>
            <person name="Kaiser S."/>
            <person name="Berry C."/>
            <person name="Caballero P."/>
            <person name="Bode H.B."/>
            <person name="Del Valle E.E."/>
        </authorList>
    </citation>
    <scope>NUCLEOTIDE SEQUENCE [LARGE SCALE GENOMIC DNA]</scope>
    <source>
        <strain evidence="2">Reich</strain>
    </source>
</reference>
<evidence type="ECO:0000313" key="2">
    <source>
        <dbReference type="Proteomes" id="UP001271640"/>
    </source>
</evidence>
<dbReference type="RefSeq" id="WP_319926713.1">
    <property type="nucleotide sequence ID" value="NZ_VCDP01000048.1"/>
</dbReference>
<dbReference type="EMBL" id="VCDP01000048">
    <property type="protein sequence ID" value="MDX8000003.1"/>
    <property type="molecule type" value="Genomic_DNA"/>
</dbReference>
<name>A0ABU4SMX2_9GAMM</name>
<gene>
    <name evidence="1" type="ORF">FE394_12515</name>
</gene>
<dbReference type="Proteomes" id="UP001271640">
    <property type="component" value="Unassembled WGS sequence"/>
</dbReference>
<keyword evidence="2" id="KW-1185">Reference proteome</keyword>
<protein>
    <submittedName>
        <fullName evidence="1">Uncharacterized protein</fullName>
    </submittedName>
</protein>
<evidence type="ECO:0000313" key="1">
    <source>
        <dbReference type="EMBL" id="MDX8000003.1"/>
    </source>
</evidence>
<comment type="caution">
    <text evidence="1">The sequence shown here is derived from an EMBL/GenBank/DDBJ whole genome shotgun (WGS) entry which is preliminary data.</text>
</comment>
<accession>A0ABU4SMX2</accession>